<evidence type="ECO:0000313" key="2">
    <source>
        <dbReference type="Proteomes" id="UP001149074"/>
    </source>
</evidence>
<name>A0A9W9KB05_9EURO</name>
<keyword evidence="2" id="KW-1185">Reference proteome</keyword>
<evidence type="ECO:0000313" key="1">
    <source>
        <dbReference type="EMBL" id="KAJ5099538.1"/>
    </source>
</evidence>
<accession>A0A9W9KB05</accession>
<protein>
    <submittedName>
        <fullName evidence="1">Uncharacterized protein</fullName>
    </submittedName>
</protein>
<dbReference type="AlphaFoldDB" id="A0A9W9KB05"/>
<sequence length="230" mass="25190">MIARTLLLGSGGAPCGRFDSASVAGPKSAGRWLLGRLRVVASDPILPREWTPPPEDLRYSLDMQKYCISIAHPRPAQLTMNHPVKSLWRQDGGPRGATTLGLYGVVQLEVGPIMARSLRIIDRSCVRRPGSACSGALVNKPLCQSGLRVPRNQIEYGKRSSGYSSRIRDGASRLPPASSPILRMIPFRIGCLHSFSQQYTKYLCRVLPYAHGNDGLDCEQTSIPLSRPLI</sequence>
<dbReference type="GeneID" id="81358012"/>
<comment type="caution">
    <text evidence="1">The sequence shown here is derived from an EMBL/GenBank/DDBJ whole genome shotgun (WGS) entry which is preliminary data.</text>
</comment>
<dbReference type="Proteomes" id="UP001149074">
    <property type="component" value="Unassembled WGS sequence"/>
</dbReference>
<reference evidence="1" key="2">
    <citation type="journal article" date="2023" name="IMA Fungus">
        <title>Comparative genomic study of the Penicillium genus elucidates a diverse pangenome and 15 lateral gene transfer events.</title>
        <authorList>
            <person name="Petersen C."/>
            <person name="Sorensen T."/>
            <person name="Nielsen M.R."/>
            <person name="Sondergaard T.E."/>
            <person name="Sorensen J.L."/>
            <person name="Fitzpatrick D.A."/>
            <person name="Frisvad J.C."/>
            <person name="Nielsen K.L."/>
        </authorList>
    </citation>
    <scope>NUCLEOTIDE SEQUENCE</scope>
    <source>
        <strain evidence="1">IBT 30761</strain>
    </source>
</reference>
<gene>
    <name evidence="1" type="ORF">N7532_006539</name>
</gene>
<dbReference type="RefSeq" id="XP_056475192.1">
    <property type="nucleotide sequence ID" value="XM_056619033.1"/>
</dbReference>
<reference evidence="1" key="1">
    <citation type="submission" date="2022-11" db="EMBL/GenBank/DDBJ databases">
        <authorList>
            <person name="Petersen C."/>
        </authorList>
    </citation>
    <scope>NUCLEOTIDE SEQUENCE</scope>
    <source>
        <strain evidence="1">IBT 30761</strain>
    </source>
</reference>
<organism evidence="1 2">
    <name type="scientific">Penicillium argentinense</name>
    <dbReference type="NCBI Taxonomy" id="1131581"/>
    <lineage>
        <taxon>Eukaryota</taxon>
        <taxon>Fungi</taxon>
        <taxon>Dikarya</taxon>
        <taxon>Ascomycota</taxon>
        <taxon>Pezizomycotina</taxon>
        <taxon>Eurotiomycetes</taxon>
        <taxon>Eurotiomycetidae</taxon>
        <taxon>Eurotiales</taxon>
        <taxon>Aspergillaceae</taxon>
        <taxon>Penicillium</taxon>
    </lineage>
</organism>
<proteinExistence type="predicted"/>
<dbReference type="EMBL" id="JAPQKI010000005">
    <property type="protein sequence ID" value="KAJ5099538.1"/>
    <property type="molecule type" value="Genomic_DNA"/>
</dbReference>